<dbReference type="InterPro" id="IPR037673">
    <property type="entry name" value="MSC/AndL"/>
</dbReference>
<keyword evidence="9 10" id="KW-0407">Ion channel</keyword>
<dbReference type="Pfam" id="PF01741">
    <property type="entry name" value="MscL"/>
    <property type="match status" value="1"/>
</dbReference>
<keyword evidence="4 10" id="KW-1003">Cell membrane</keyword>
<comment type="caution">
    <text evidence="11">The sequence shown here is derived from an EMBL/GenBank/DDBJ whole genome shotgun (WGS) entry which is preliminary data.</text>
</comment>
<evidence type="ECO:0000256" key="9">
    <source>
        <dbReference type="ARBA" id="ARBA00023303"/>
    </source>
</evidence>
<dbReference type="RefSeq" id="WP_254758484.1">
    <property type="nucleotide sequence ID" value="NZ_JANCLT010000003.1"/>
</dbReference>
<keyword evidence="6 10" id="KW-1133">Transmembrane helix</keyword>
<evidence type="ECO:0000256" key="3">
    <source>
        <dbReference type="ARBA" id="ARBA00022448"/>
    </source>
</evidence>
<evidence type="ECO:0000256" key="7">
    <source>
        <dbReference type="ARBA" id="ARBA00023065"/>
    </source>
</evidence>
<evidence type="ECO:0000256" key="10">
    <source>
        <dbReference type="HAMAP-Rule" id="MF_00115"/>
    </source>
</evidence>
<dbReference type="GO" id="GO:0005886">
    <property type="term" value="C:plasma membrane"/>
    <property type="evidence" value="ECO:0007669"/>
    <property type="project" value="UniProtKB-SubCell"/>
</dbReference>
<keyword evidence="12" id="KW-1185">Reference proteome</keyword>
<dbReference type="AlphaFoldDB" id="A0AA41XAQ5"/>
<dbReference type="InterPro" id="IPR036019">
    <property type="entry name" value="MscL_channel"/>
</dbReference>
<sequence length="126" mass="13860">MWNDFKKFALKGNVLDLAVGVVIGAAFGKIVTSLVQDVIMPLVGMLLGGVNFSGLKLTFGSAVIKYGSFLQSVVDFFIIAFSIFLFIRLISRLKKKEEVKQEAAKPTQEQLLAEIRDLLKAAAKEH</sequence>
<dbReference type="NCBIfam" id="NF010560">
    <property type="entry name" value="PRK13955.1"/>
    <property type="match status" value="1"/>
</dbReference>
<dbReference type="InterPro" id="IPR019823">
    <property type="entry name" value="Mechanosensitive_channel_CS"/>
</dbReference>
<dbReference type="NCBIfam" id="TIGR00220">
    <property type="entry name" value="mscL"/>
    <property type="match status" value="1"/>
</dbReference>
<dbReference type="EMBL" id="JANCLT010000003">
    <property type="protein sequence ID" value="MCP8968581.1"/>
    <property type="molecule type" value="Genomic_DNA"/>
</dbReference>
<evidence type="ECO:0000256" key="6">
    <source>
        <dbReference type="ARBA" id="ARBA00022989"/>
    </source>
</evidence>
<organism evidence="11 12">
    <name type="scientific">Ectobacillus ponti</name>
    <dbReference type="NCBI Taxonomy" id="2961894"/>
    <lineage>
        <taxon>Bacteria</taxon>
        <taxon>Bacillati</taxon>
        <taxon>Bacillota</taxon>
        <taxon>Bacilli</taxon>
        <taxon>Bacillales</taxon>
        <taxon>Bacillaceae</taxon>
        <taxon>Ectobacillus</taxon>
    </lineage>
</organism>
<dbReference type="Gene3D" id="1.10.1200.120">
    <property type="entry name" value="Large-conductance mechanosensitive channel, MscL, domain 1"/>
    <property type="match status" value="1"/>
</dbReference>
<comment type="subcellular location">
    <subcellularLocation>
        <location evidence="1 10">Cell membrane</location>
        <topology evidence="1 10">Multi-pass membrane protein</topology>
    </subcellularLocation>
</comment>
<feature type="transmembrane region" description="Helical" evidence="10">
    <location>
        <begin position="38"/>
        <end position="57"/>
    </location>
</feature>
<dbReference type="PANTHER" id="PTHR30266:SF2">
    <property type="entry name" value="LARGE-CONDUCTANCE MECHANOSENSITIVE CHANNEL"/>
    <property type="match status" value="1"/>
</dbReference>
<feature type="transmembrane region" description="Helical" evidence="10">
    <location>
        <begin position="12"/>
        <end position="31"/>
    </location>
</feature>
<evidence type="ECO:0000256" key="5">
    <source>
        <dbReference type="ARBA" id="ARBA00022692"/>
    </source>
</evidence>
<protein>
    <recommendedName>
        <fullName evidence="10">Large-conductance mechanosensitive channel</fullName>
    </recommendedName>
</protein>
<evidence type="ECO:0000256" key="4">
    <source>
        <dbReference type="ARBA" id="ARBA00022475"/>
    </source>
</evidence>
<name>A0AA41XAQ5_9BACI</name>
<reference evidence="11" key="1">
    <citation type="submission" date="2022-07" db="EMBL/GenBank/DDBJ databases">
        <authorList>
            <person name="Li W.-J."/>
            <person name="Deng Q.-Q."/>
        </authorList>
    </citation>
    <scope>NUCLEOTIDE SEQUENCE</scope>
    <source>
        <strain evidence="11">SYSU M60031</strain>
    </source>
</reference>
<evidence type="ECO:0000256" key="8">
    <source>
        <dbReference type="ARBA" id="ARBA00023136"/>
    </source>
</evidence>
<dbReference type="NCBIfam" id="NF001843">
    <property type="entry name" value="PRK00567.1-4"/>
    <property type="match status" value="1"/>
</dbReference>
<keyword evidence="3 10" id="KW-0813">Transport</keyword>
<comment type="function">
    <text evidence="10">Channel that opens in response to stretch forces in the membrane lipid bilayer. May participate in the regulation of osmotic pressure changes within the cell.</text>
</comment>
<evidence type="ECO:0000313" key="11">
    <source>
        <dbReference type="EMBL" id="MCP8968581.1"/>
    </source>
</evidence>
<dbReference type="Proteomes" id="UP001156102">
    <property type="component" value="Unassembled WGS sequence"/>
</dbReference>
<dbReference type="HAMAP" id="MF_00115">
    <property type="entry name" value="MscL"/>
    <property type="match status" value="1"/>
</dbReference>
<dbReference type="InterPro" id="IPR001185">
    <property type="entry name" value="MS_channel"/>
</dbReference>
<keyword evidence="5 10" id="KW-0812">Transmembrane</keyword>
<evidence type="ECO:0000256" key="1">
    <source>
        <dbReference type="ARBA" id="ARBA00004651"/>
    </source>
</evidence>
<dbReference type="PRINTS" id="PR01264">
    <property type="entry name" value="MECHCHANNEL"/>
</dbReference>
<dbReference type="GO" id="GO:0008381">
    <property type="term" value="F:mechanosensitive monoatomic ion channel activity"/>
    <property type="evidence" value="ECO:0007669"/>
    <property type="project" value="UniProtKB-UniRule"/>
</dbReference>
<feature type="transmembrane region" description="Helical" evidence="10">
    <location>
        <begin position="69"/>
        <end position="90"/>
    </location>
</feature>
<comment type="subunit">
    <text evidence="10">Homopentamer.</text>
</comment>
<dbReference type="PANTHER" id="PTHR30266">
    <property type="entry name" value="MECHANOSENSITIVE CHANNEL MSCL"/>
    <property type="match status" value="1"/>
</dbReference>
<dbReference type="SUPFAM" id="SSF81330">
    <property type="entry name" value="Gated mechanosensitive channel"/>
    <property type="match status" value="1"/>
</dbReference>
<dbReference type="PROSITE" id="PS01327">
    <property type="entry name" value="MSCL"/>
    <property type="match status" value="1"/>
</dbReference>
<proteinExistence type="inferred from homology"/>
<evidence type="ECO:0000256" key="2">
    <source>
        <dbReference type="ARBA" id="ARBA00007254"/>
    </source>
</evidence>
<keyword evidence="8 10" id="KW-0472">Membrane</keyword>
<evidence type="ECO:0000313" key="12">
    <source>
        <dbReference type="Proteomes" id="UP001156102"/>
    </source>
</evidence>
<gene>
    <name evidence="10 11" type="primary">mscL</name>
    <name evidence="11" type="ORF">NK662_08510</name>
</gene>
<comment type="similarity">
    <text evidence="2 10">Belongs to the MscL family.</text>
</comment>
<keyword evidence="7 10" id="KW-0406">Ion transport</keyword>
<accession>A0AA41XAQ5</accession>